<dbReference type="GO" id="GO:0043952">
    <property type="term" value="P:protein transport by the Sec complex"/>
    <property type="evidence" value="ECO:0007669"/>
    <property type="project" value="UniProtKB-UniRule"/>
</dbReference>
<dbReference type="Proteomes" id="UP000245283">
    <property type="component" value="Unassembled WGS sequence"/>
</dbReference>
<dbReference type="HAMAP" id="MF_00422">
    <property type="entry name" value="SecE"/>
    <property type="match status" value="1"/>
</dbReference>
<dbReference type="EMBL" id="QETB01000001">
    <property type="protein sequence ID" value="PWF27435.1"/>
    <property type="molecule type" value="Genomic_DNA"/>
</dbReference>
<dbReference type="OrthoDB" id="9805743at2"/>
<dbReference type="Pfam" id="PF00584">
    <property type="entry name" value="SecE"/>
    <property type="match status" value="1"/>
</dbReference>
<dbReference type="Gene3D" id="1.20.5.1030">
    <property type="entry name" value="Preprotein translocase secy subunit"/>
    <property type="match status" value="1"/>
</dbReference>
<evidence type="ECO:0000256" key="9">
    <source>
        <dbReference type="HAMAP-Rule" id="MF_00422"/>
    </source>
</evidence>
<dbReference type="PANTHER" id="PTHR33910">
    <property type="entry name" value="PROTEIN TRANSLOCASE SUBUNIT SECE"/>
    <property type="match status" value="1"/>
</dbReference>
<keyword evidence="5 9" id="KW-0653">Protein transport</keyword>
<evidence type="ECO:0000256" key="8">
    <source>
        <dbReference type="ARBA" id="ARBA00023136"/>
    </source>
</evidence>
<dbReference type="InterPro" id="IPR038379">
    <property type="entry name" value="SecE_sf"/>
</dbReference>
<keyword evidence="4 9" id="KW-0812">Transmembrane</keyword>
<evidence type="ECO:0000256" key="6">
    <source>
        <dbReference type="ARBA" id="ARBA00022989"/>
    </source>
</evidence>
<keyword evidence="2 9" id="KW-0813">Transport</keyword>
<accession>A0A2V1KAE9</accession>
<dbReference type="InterPro" id="IPR001901">
    <property type="entry name" value="Translocase_SecE/Sec61-g"/>
</dbReference>
<keyword evidence="8 9" id="KW-0472">Membrane</keyword>
<gene>
    <name evidence="9" type="primary">secE</name>
    <name evidence="10" type="ORF">DD236_03385</name>
</gene>
<dbReference type="AlphaFoldDB" id="A0A2V1KAE9"/>
<organism evidence="10 11">
    <name type="scientific">Ancrocorticia populi</name>
    <dbReference type="NCBI Taxonomy" id="2175228"/>
    <lineage>
        <taxon>Bacteria</taxon>
        <taxon>Bacillati</taxon>
        <taxon>Actinomycetota</taxon>
        <taxon>Actinomycetes</taxon>
        <taxon>Actinomycetales</taxon>
        <taxon>Actinomycetaceae</taxon>
        <taxon>Ancrocorticia</taxon>
    </lineage>
</organism>
<keyword evidence="3 9" id="KW-1003">Cell membrane</keyword>
<evidence type="ECO:0000313" key="11">
    <source>
        <dbReference type="Proteomes" id="UP000245283"/>
    </source>
</evidence>
<feature type="transmembrane region" description="Helical" evidence="9">
    <location>
        <begin position="42"/>
        <end position="63"/>
    </location>
</feature>
<evidence type="ECO:0000256" key="3">
    <source>
        <dbReference type="ARBA" id="ARBA00022475"/>
    </source>
</evidence>
<evidence type="ECO:0000256" key="5">
    <source>
        <dbReference type="ARBA" id="ARBA00022927"/>
    </source>
</evidence>
<dbReference type="InterPro" id="IPR005807">
    <property type="entry name" value="SecE_bac"/>
</dbReference>
<reference evidence="11" key="1">
    <citation type="submission" date="2018-05" db="EMBL/GenBank/DDBJ databases">
        <authorList>
            <person name="Li Y."/>
        </authorList>
    </citation>
    <scope>NUCLEOTIDE SEQUENCE [LARGE SCALE GENOMIC DNA]</scope>
    <source>
        <strain evidence="11">sk1b4</strain>
    </source>
</reference>
<dbReference type="GO" id="GO:0009306">
    <property type="term" value="P:protein secretion"/>
    <property type="evidence" value="ECO:0007669"/>
    <property type="project" value="UniProtKB-UniRule"/>
</dbReference>
<keyword evidence="11" id="KW-1185">Reference proteome</keyword>
<evidence type="ECO:0000256" key="2">
    <source>
        <dbReference type="ARBA" id="ARBA00022448"/>
    </source>
</evidence>
<keyword evidence="6 9" id="KW-1133">Transmembrane helix</keyword>
<comment type="caution">
    <text evidence="10">The sequence shown here is derived from an EMBL/GenBank/DDBJ whole genome shotgun (WGS) entry which is preliminary data.</text>
</comment>
<comment type="subunit">
    <text evidence="9">Component of the Sec protein translocase complex. Heterotrimer consisting of SecY, SecE and SecG subunits. The heterotrimers can form oligomers, although 1 heterotrimer is thought to be able to translocate proteins. Interacts with the ribosome. Interacts with SecDF, and other proteins may be involved. Interacts with SecA.</text>
</comment>
<dbReference type="GO" id="GO:0008320">
    <property type="term" value="F:protein transmembrane transporter activity"/>
    <property type="evidence" value="ECO:0007669"/>
    <property type="project" value="UniProtKB-UniRule"/>
</dbReference>
<dbReference type="PANTHER" id="PTHR33910:SF1">
    <property type="entry name" value="PROTEIN TRANSLOCASE SUBUNIT SECE"/>
    <property type="match status" value="1"/>
</dbReference>
<dbReference type="RefSeq" id="WP_109092935.1">
    <property type="nucleotide sequence ID" value="NZ_CAMELQ010000020.1"/>
</dbReference>
<evidence type="ECO:0000256" key="1">
    <source>
        <dbReference type="ARBA" id="ARBA00004370"/>
    </source>
</evidence>
<dbReference type="GO" id="GO:0006605">
    <property type="term" value="P:protein targeting"/>
    <property type="evidence" value="ECO:0007669"/>
    <property type="project" value="UniProtKB-UniRule"/>
</dbReference>
<dbReference type="GO" id="GO:0065002">
    <property type="term" value="P:intracellular protein transmembrane transport"/>
    <property type="evidence" value="ECO:0007669"/>
    <property type="project" value="UniProtKB-UniRule"/>
</dbReference>
<comment type="function">
    <text evidence="9">Essential subunit of the Sec protein translocation channel SecYEG. Clamps together the 2 halves of SecY. May contact the channel plug during translocation.</text>
</comment>
<evidence type="ECO:0000256" key="4">
    <source>
        <dbReference type="ARBA" id="ARBA00022692"/>
    </source>
</evidence>
<dbReference type="NCBIfam" id="TIGR00964">
    <property type="entry name" value="secE_bact"/>
    <property type="match status" value="1"/>
</dbReference>
<dbReference type="GO" id="GO:0005886">
    <property type="term" value="C:plasma membrane"/>
    <property type="evidence" value="ECO:0007669"/>
    <property type="project" value="UniProtKB-SubCell"/>
</dbReference>
<evidence type="ECO:0000313" key="10">
    <source>
        <dbReference type="EMBL" id="PWF27435.1"/>
    </source>
</evidence>
<proteinExistence type="inferred from homology"/>
<name>A0A2V1KAE9_9ACTO</name>
<protein>
    <recommendedName>
        <fullName evidence="9">Protein translocase subunit SecE</fullName>
    </recommendedName>
</protein>
<evidence type="ECO:0000256" key="7">
    <source>
        <dbReference type="ARBA" id="ARBA00023010"/>
    </source>
</evidence>
<keyword evidence="7 9" id="KW-0811">Translocation</keyword>
<comment type="similarity">
    <text evidence="9">Belongs to the SecE/SEC61-gamma family.</text>
</comment>
<comment type="subcellular location">
    <subcellularLocation>
        <location evidence="9">Cell membrane</location>
        <topology evidence="9">Single-pass membrane protein</topology>
    </subcellularLocation>
    <subcellularLocation>
        <location evidence="1">Membrane</location>
    </subcellularLocation>
</comment>
<sequence length="76" mass="8623">MNAASRKNPADAKLGFFGRIALYIRQIFGELKKVQRPSRSELWQMFLTVILFVAVVMVFVGLLDAAFSQLSLWIFG</sequence>